<feature type="non-terminal residue" evidence="1">
    <location>
        <position position="67"/>
    </location>
</feature>
<reference evidence="1" key="1">
    <citation type="submission" date="2014-05" db="EMBL/GenBank/DDBJ databases">
        <title>The transcriptome of the halophilic microalga Tetraselmis sp. GSL018 isolated from the Great Salt Lake, Utah.</title>
        <authorList>
            <person name="Jinkerson R.E."/>
            <person name="D'Adamo S."/>
            <person name="Posewitz M.C."/>
        </authorList>
    </citation>
    <scope>NUCLEOTIDE SEQUENCE</scope>
    <source>
        <strain evidence="1">GSL018</strain>
    </source>
</reference>
<accession>A0A061R8X1</accession>
<organism evidence="1">
    <name type="scientific">Tetraselmis sp. GSL018</name>
    <dbReference type="NCBI Taxonomy" id="582737"/>
    <lineage>
        <taxon>Eukaryota</taxon>
        <taxon>Viridiplantae</taxon>
        <taxon>Chlorophyta</taxon>
        <taxon>core chlorophytes</taxon>
        <taxon>Chlorodendrophyceae</taxon>
        <taxon>Chlorodendrales</taxon>
        <taxon>Chlorodendraceae</taxon>
        <taxon>Tetraselmis</taxon>
    </lineage>
</organism>
<name>A0A061R8X1_9CHLO</name>
<proteinExistence type="predicted"/>
<feature type="non-terminal residue" evidence="1">
    <location>
        <position position="1"/>
    </location>
</feature>
<sequence>RGVDEEELLIAVSGLRPMGGNFFQRIDAQSWELLRASAWPQTTGTGRQSWRRQPKSFSLSLSLSLSL</sequence>
<dbReference type="AlphaFoldDB" id="A0A061R8X1"/>
<protein>
    <submittedName>
        <fullName evidence="1">Uncharacterized protein</fullName>
    </submittedName>
</protein>
<evidence type="ECO:0000313" key="1">
    <source>
        <dbReference type="EMBL" id="JAC66961.1"/>
    </source>
</evidence>
<dbReference type="EMBL" id="GBEZ01019621">
    <property type="protein sequence ID" value="JAC66961.1"/>
    <property type="molecule type" value="Transcribed_RNA"/>
</dbReference>
<gene>
    <name evidence="1" type="ORF">TSPGSL018_12360</name>
</gene>